<feature type="transmembrane region" description="Helical" evidence="8">
    <location>
        <begin position="179"/>
        <end position="196"/>
    </location>
</feature>
<evidence type="ECO:0000256" key="3">
    <source>
        <dbReference type="ARBA" id="ARBA00022692"/>
    </source>
</evidence>
<keyword evidence="11" id="KW-1185">Reference proteome</keyword>
<keyword evidence="5 8" id="KW-0472">Membrane</keyword>
<keyword evidence="4 8" id="KW-1133">Transmembrane helix</keyword>
<accession>A0A895XNW1</accession>
<dbReference type="InterPro" id="IPR049453">
    <property type="entry name" value="Memb_transporter_dom"/>
</dbReference>
<feature type="transmembrane region" description="Helical" evidence="8">
    <location>
        <begin position="226"/>
        <end position="242"/>
    </location>
</feature>
<feature type="transmembrane region" description="Helical" evidence="8">
    <location>
        <begin position="249"/>
        <end position="268"/>
    </location>
</feature>
<sequence length="835" mass="89208">MPLVPTTSPPVLRGQTLPIAADSFSPLRRRLASATKDEAMAERGIGDSPPDPARGPGAPEPSRSQRPAEADARRDRAPTAWGGSVKNRSKRNQNPSSSGFGTKRRREKVRRAATRHKISEPEPGHSLTGQGWQRSTLIGIRRDLTAWSTREFQPALVARTALGMVIVAASLPLFDGAGWVMAAILGAWVAGMGLLTPGTRTSAGVPLLIGLGAALSLLAGSVEPNWVFIVVTAVYALVLTYISSVSKAVGIIATICGVLFFFADQLTVTATPGQAALAVLAGAGVQAVLTLLPPYFRYADDRKCLSTAWRVLAADAESLSTNHHIALQTNRLHNAVAELDSRRRLPPALREARNDVYEVSGALTQVSAARLRAQLEGDAASAELYAEALSLAGRLLLYLANTVTAPRGRPVDWSSLLDELGERAIATPTGTIPGEVTGLLRILHRCDQYAERITRGESGIATSSPWRHSYAQLRAGARQLARNLKWSNPAVRFSLRRSLIVAGAVWAGILWPGNYGYWIPLTAWLVLQVDFYGTITKGSTRAVGTIAGVVVVSGVAIVLPHSLWVLTAAIIVFASLAYLTQPVSLAVFSAATAGLTVMLADLVGDDAVTAAWERGLASTAGAVAAIALYVVVPTWQTRRLPTLLADLIDAYSDYARLVLDHQAHPADHSAKRMRLAVDAVRSKRLALTNAAEQAEAEPLLLRPKASEAMGTEAALARAARALISVNASVKDDDTVELPAVDVWAQAIDAYYARLAALVRDEGDPPPPVDLEAASREFEMAVATGPPETRSRRKILRWEADQVADALQDASLIVNHWRNDERASSLDQPGGHSPHS</sequence>
<evidence type="ECO:0000256" key="4">
    <source>
        <dbReference type="ARBA" id="ARBA00022989"/>
    </source>
</evidence>
<dbReference type="PANTHER" id="PTHR30509">
    <property type="entry name" value="P-HYDROXYBENZOIC ACID EFFLUX PUMP SUBUNIT-RELATED"/>
    <property type="match status" value="1"/>
</dbReference>
<feature type="transmembrane region" description="Helical" evidence="8">
    <location>
        <begin position="203"/>
        <end position="220"/>
    </location>
</feature>
<dbReference type="AlphaFoldDB" id="A0A895XNW1"/>
<evidence type="ECO:0000313" key="11">
    <source>
        <dbReference type="Proteomes" id="UP000662939"/>
    </source>
</evidence>
<protein>
    <submittedName>
        <fullName evidence="10">FUSC family protein</fullName>
    </submittedName>
</protein>
<reference evidence="10" key="1">
    <citation type="submission" date="2021-02" db="EMBL/GenBank/DDBJ databases">
        <title>Natronoglycomyces albus gen. nov., sp. nov, a haloalkaliphilic actinobacterium from a soda solonchak soil.</title>
        <authorList>
            <person name="Sorokin D.Y."/>
            <person name="Khijniak T.V."/>
            <person name="Zakharycheva A.P."/>
            <person name="Boueva O.V."/>
            <person name="Ariskina E.V."/>
            <person name="Hahnke R.L."/>
            <person name="Bunk B."/>
            <person name="Sproer C."/>
            <person name="Schumann P."/>
            <person name="Evtushenko L.I."/>
            <person name="Kublanov I.V."/>
        </authorList>
    </citation>
    <scope>NUCLEOTIDE SEQUENCE</scope>
    <source>
        <strain evidence="10">DSM 106290</strain>
    </source>
</reference>
<keyword evidence="3 8" id="KW-0812">Transmembrane</keyword>
<feature type="transmembrane region" description="Helical" evidence="8">
    <location>
        <begin position="547"/>
        <end position="579"/>
    </location>
</feature>
<dbReference type="GO" id="GO:0005886">
    <property type="term" value="C:plasma membrane"/>
    <property type="evidence" value="ECO:0007669"/>
    <property type="project" value="UniProtKB-SubCell"/>
</dbReference>
<evidence type="ECO:0000256" key="5">
    <source>
        <dbReference type="ARBA" id="ARBA00023136"/>
    </source>
</evidence>
<evidence type="ECO:0000259" key="9">
    <source>
        <dbReference type="Pfam" id="PF13515"/>
    </source>
</evidence>
<comment type="similarity">
    <text evidence="6">Belongs to the YccS/YhfK family.</text>
</comment>
<dbReference type="RefSeq" id="WP_213170752.1">
    <property type="nucleotide sequence ID" value="NZ_CP070496.1"/>
</dbReference>
<gene>
    <name evidence="10" type="ORF">JQS30_13415</name>
</gene>
<evidence type="ECO:0000256" key="1">
    <source>
        <dbReference type="ARBA" id="ARBA00004651"/>
    </source>
</evidence>
<evidence type="ECO:0000256" key="8">
    <source>
        <dbReference type="SAM" id="Phobius"/>
    </source>
</evidence>
<comment type="subcellular location">
    <subcellularLocation>
        <location evidence="1">Cell membrane</location>
        <topology evidence="1">Multi-pass membrane protein</topology>
    </subcellularLocation>
</comment>
<evidence type="ECO:0000313" key="10">
    <source>
        <dbReference type="EMBL" id="QSB04755.1"/>
    </source>
</evidence>
<feature type="domain" description="Integral membrane bound transporter" evidence="9">
    <location>
        <begin position="505"/>
        <end position="627"/>
    </location>
</feature>
<dbReference type="PANTHER" id="PTHR30509:SF9">
    <property type="entry name" value="MULTIDRUG RESISTANCE PROTEIN MDTO"/>
    <property type="match status" value="1"/>
</dbReference>
<name>A0A895XNW1_9ACTN</name>
<evidence type="ECO:0000256" key="7">
    <source>
        <dbReference type="SAM" id="MobiDB-lite"/>
    </source>
</evidence>
<dbReference type="EMBL" id="CP070496">
    <property type="protein sequence ID" value="QSB04755.1"/>
    <property type="molecule type" value="Genomic_DNA"/>
</dbReference>
<keyword evidence="2" id="KW-1003">Cell membrane</keyword>
<feature type="compositionally biased region" description="Basic and acidic residues" evidence="7">
    <location>
        <begin position="66"/>
        <end position="77"/>
    </location>
</feature>
<proteinExistence type="inferred from homology"/>
<feature type="compositionally biased region" description="Basic residues" evidence="7">
    <location>
        <begin position="102"/>
        <end position="116"/>
    </location>
</feature>
<evidence type="ECO:0000256" key="2">
    <source>
        <dbReference type="ARBA" id="ARBA00022475"/>
    </source>
</evidence>
<dbReference type="Pfam" id="PF13515">
    <property type="entry name" value="FUSC_2"/>
    <property type="match status" value="1"/>
</dbReference>
<organism evidence="10 11">
    <name type="scientific">Natronoglycomyces albus</name>
    <dbReference type="NCBI Taxonomy" id="2811108"/>
    <lineage>
        <taxon>Bacteria</taxon>
        <taxon>Bacillati</taxon>
        <taxon>Actinomycetota</taxon>
        <taxon>Actinomycetes</taxon>
        <taxon>Glycomycetales</taxon>
        <taxon>Glycomycetaceae</taxon>
        <taxon>Natronoglycomyces</taxon>
    </lineage>
</organism>
<feature type="transmembrane region" description="Helical" evidence="8">
    <location>
        <begin position="616"/>
        <end position="635"/>
    </location>
</feature>
<feature type="region of interest" description="Disordered" evidence="7">
    <location>
        <begin position="1"/>
        <end position="130"/>
    </location>
</feature>
<dbReference type="Proteomes" id="UP000662939">
    <property type="component" value="Chromosome"/>
</dbReference>
<feature type="compositionally biased region" description="Basic and acidic residues" evidence="7">
    <location>
        <begin position="35"/>
        <end position="45"/>
    </location>
</feature>
<evidence type="ECO:0000256" key="6">
    <source>
        <dbReference type="ARBA" id="ARBA00043993"/>
    </source>
</evidence>
<feature type="transmembrane region" description="Helical" evidence="8">
    <location>
        <begin position="274"/>
        <end position="296"/>
    </location>
</feature>
<dbReference type="KEGG" id="nav:JQS30_13415"/>